<dbReference type="EMBL" id="KQ234556">
    <property type="protein sequence ID" value="KMZ76951.1"/>
    <property type="molecule type" value="Genomic_DNA"/>
</dbReference>
<reference evidence="1 2" key="1">
    <citation type="submission" date="2011-08" db="EMBL/GenBank/DDBJ databases">
        <title>The Genome Sequence of Plasmodium vivax India VII.</title>
        <authorList>
            <consortium name="The Broad Institute Genome Sequencing Platform"/>
            <consortium name="The Broad Institute Genome Sequencing Center for Infectious Disease"/>
            <person name="Neafsey D."/>
            <person name="Carlton J."/>
            <person name="Barnwell J."/>
            <person name="Collins W."/>
            <person name="Escalante A."/>
            <person name="Mullikin J."/>
            <person name="Saul A."/>
            <person name="Guigo R."/>
            <person name="Camara F."/>
            <person name="Young S.K."/>
            <person name="Zeng Q."/>
            <person name="Gargeya S."/>
            <person name="Fitzgerald M."/>
            <person name="Haas B."/>
            <person name="Abouelleil A."/>
            <person name="Alvarado L."/>
            <person name="Arachchi H.M."/>
            <person name="Berlin A."/>
            <person name="Brown A."/>
            <person name="Chapman S.B."/>
            <person name="Chen Z."/>
            <person name="Dunbar C."/>
            <person name="Freedman E."/>
            <person name="Gearin G."/>
            <person name="Gellesch M."/>
            <person name="Goldberg J."/>
            <person name="Griggs A."/>
            <person name="Gujja S."/>
            <person name="Heiman D."/>
            <person name="Howarth C."/>
            <person name="Larson L."/>
            <person name="Lui A."/>
            <person name="MacDonald P.J.P."/>
            <person name="Montmayeur A."/>
            <person name="Murphy C."/>
            <person name="Neiman D."/>
            <person name="Pearson M."/>
            <person name="Priest M."/>
            <person name="Roberts A."/>
            <person name="Saif S."/>
            <person name="Shea T."/>
            <person name="Shenoy N."/>
            <person name="Sisk P."/>
            <person name="Stolte C."/>
            <person name="Sykes S."/>
            <person name="Wortman J."/>
            <person name="Nusbaum C."/>
            <person name="Birren B."/>
        </authorList>
    </citation>
    <scope>NUCLEOTIDE SEQUENCE [LARGE SCALE GENOMIC DNA]</scope>
    <source>
        <strain evidence="1 2">India VII</strain>
    </source>
</reference>
<accession>A0A0J9S2F5</accession>
<evidence type="ECO:0000313" key="1">
    <source>
        <dbReference type="EMBL" id="KMZ76951.1"/>
    </source>
</evidence>
<organism evidence="1 2">
    <name type="scientific">Plasmodium vivax India VII</name>
    <dbReference type="NCBI Taxonomy" id="1077284"/>
    <lineage>
        <taxon>Eukaryota</taxon>
        <taxon>Sar</taxon>
        <taxon>Alveolata</taxon>
        <taxon>Apicomplexa</taxon>
        <taxon>Aconoidasida</taxon>
        <taxon>Haemosporida</taxon>
        <taxon>Plasmodiidae</taxon>
        <taxon>Plasmodium</taxon>
        <taxon>Plasmodium (Plasmodium)</taxon>
    </lineage>
</organism>
<dbReference type="Proteomes" id="UP000053562">
    <property type="component" value="Unassembled WGS sequence"/>
</dbReference>
<name>A0A0J9S2F5_PLAVI</name>
<sequence>MTFQCPKLDKDKHESNRFHDECVIKLKETELANISIDGYKKKKIYSRMFQLNANANLLKLHFL</sequence>
<gene>
    <name evidence="1" type="ORF">PVIIG_05904</name>
</gene>
<dbReference type="AlphaFoldDB" id="A0A0J9S2F5"/>
<protein>
    <submittedName>
        <fullName evidence="1">Uncharacterized protein</fullName>
    </submittedName>
</protein>
<proteinExistence type="predicted"/>
<evidence type="ECO:0000313" key="2">
    <source>
        <dbReference type="Proteomes" id="UP000053562"/>
    </source>
</evidence>